<gene>
    <name evidence="2" type="ORF">GCM10007205_06100</name>
</gene>
<name>A0A8J2ULF5_9BURK</name>
<proteinExistence type="predicted"/>
<evidence type="ECO:0000313" key="2">
    <source>
        <dbReference type="EMBL" id="GGB99550.1"/>
    </source>
</evidence>
<dbReference type="InterPro" id="IPR052735">
    <property type="entry name" value="NAD_biosynth-regulator"/>
</dbReference>
<dbReference type="RefSeq" id="WP_188394680.1">
    <property type="nucleotide sequence ID" value="NZ_BMCG01000001.1"/>
</dbReference>
<dbReference type="InterPro" id="IPR038727">
    <property type="entry name" value="NadR/Ttd14_AAA_dom"/>
</dbReference>
<sequence length="176" mass="19557">MTRPAMRIAILGAESSGKSTLAAALAAHYHTVWVPEYLREFVEARQRTPRADEQLFIATTQIEREEEAGTRAHRFLFCDTTPLMTAIYSEHYFGAADAELQALAAIHDYAATVVAAPTTPWLPDGLQRDSDAVRQHVHARLVHRLHEAGIAYLLADGDVPARVAQVVAWLEKLDMQ</sequence>
<dbReference type="EMBL" id="BMCG01000001">
    <property type="protein sequence ID" value="GGB99550.1"/>
    <property type="molecule type" value="Genomic_DNA"/>
</dbReference>
<dbReference type="Pfam" id="PF13521">
    <property type="entry name" value="AAA_28"/>
    <property type="match status" value="1"/>
</dbReference>
<reference evidence="2" key="1">
    <citation type="journal article" date="2014" name="Int. J. Syst. Evol. Microbiol.">
        <title>Complete genome sequence of Corynebacterium casei LMG S-19264T (=DSM 44701T), isolated from a smear-ripened cheese.</title>
        <authorList>
            <consortium name="US DOE Joint Genome Institute (JGI-PGF)"/>
            <person name="Walter F."/>
            <person name="Albersmeier A."/>
            <person name="Kalinowski J."/>
            <person name="Ruckert C."/>
        </authorList>
    </citation>
    <scope>NUCLEOTIDE SEQUENCE</scope>
    <source>
        <strain evidence="2">CCM 7086</strain>
    </source>
</reference>
<dbReference type="Gene3D" id="3.40.50.300">
    <property type="entry name" value="P-loop containing nucleotide triphosphate hydrolases"/>
    <property type="match status" value="1"/>
</dbReference>
<organism evidence="2 3">
    <name type="scientific">Oxalicibacterium flavum</name>
    <dbReference type="NCBI Taxonomy" id="179467"/>
    <lineage>
        <taxon>Bacteria</taxon>
        <taxon>Pseudomonadati</taxon>
        <taxon>Pseudomonadota</taxon>
        <taxon>Betaproteobacteria</taxon>
        <taxon>Burkholderiales</taxon>
        <taxon>Oxalobacteraceae</taxon>
        <taxon>Oxalicibacterium</taxon>
    </lineage>
</organism>
<dbReference type="InterPro" id="IPR027417">
    <property type="entry name" value="P-loop_NTPase"/>
</dbReference>
<dbReference type="PANTHER" id="PTHR37512">
    <property type="entry name" value="TRIFUNCTIONAL NAD BIOSYNTHESIS/REGULATOR PROTEIN NADR"/>
    <property type="match status" value="1"/>
</dbReference>
<reference evidence="2" key="2">
    <citation type="submission" date="2020-09" db="EMBL/GenBank/DDBJ databases">
        <authorList>
            <person name="Sun Q."/>
            <person name="Sedlacek I."/>
        </authorList>
    </citation>
    <scope>NUCLEOTIDE SEQUENCE</scope>
    <source>
        <strain evidence="2">CCM 7086</strain>
    </source>
</reference>
<comment type="caution">
    <text evidence="2">The sequence shown here is derived from an EMBL/GenBank/DDBJ whole genome shotgun (WGS) entry which is preliminary data.</text>
</comment>
<dbReference type="AlphaFoldDB" id="A0A8J2ULF5"/>
<feature type="domain" description="NadR/Ttd14 AAA" evidence="1">
    <location>
        <begin position="7"/>
        <end position="162"/>
    </location>
</feature>
<keyword evidence="3" id="KW-1185">Reference proteome</keyword>
<evidence type="ECO:0000259" key="1">
    <source>
        <dbReference type="Pfam" id="PF13521"/>
    </source>
</evidence>
<evidence type="ECO:0000313" key="3">
    <source>
        <dbReference type="Proteomes" id="UP000620266"/>
    </source>
</evidence>
<dbReference type="SUPFAM" id="SSF52540">
    <property type="entry name" value="P-loop containing nucleoside triphosphate hydrolases"/>
    <property type="match status" value="1"/>
</dbReference>
<accession>A0A8J2ULF5</accession>
<protein>
    <recommendedName>
        <fullName evidence="1">NadR/Ttd14 AAA domain-containing protein</fullName>
    </recommendedName>
</protein>
<dbReference type="Proteomes" id="UP000620266">
    <property type="component" value="Unassembled WGS sequence"/>
</dbReference>
<dbReference type="PANTHER" id="PTHR37512:SF1">
    <property type="entry name" value="NADR_TTD14 AAA DOMAIN-CONTAINING PROTEIN"/>
    <property type="match status" value="1"/>
</dbReference>